<organism evidence="1 2">
    <name type="scientific">Aerococcus urinaeequi</name>
    <dbReference type="NCBI Taxonomy" id="51665"/>
    <lineage>
        <taxon>Bacteria</taxon>
        <taxon>Bacillati</taxon>
        <taxon>Bacillota</taxon>
        <taxon>Bacilli</taxon>
        <taxon>Lactobacillales</taxon>
        <taxon>Aerococcaceae</taxon>
        <taxon>Aerococcus</taxon>
    </lineage>
</organism>
<accession>A0AA47J0G9</accession>
<sequence length="104" mass="12145">MKNTDNFYEMEENFLKISKEIEAMSDSLENFERYLPNIKLFLNYYGSETWFKHLKMEEEGLFEDASTTAVLGEDYSYDLVIDIMDLANKLKNVGESLLEDSSNS</sequence>
<dbReference type="AlphaFoldDB" id="A0AA47J0G9"/>
<reference evidence="1" key="1">
    <citation type="submission" date="2022-12" db="EMBL/GenBank/DDBJ databases">
        <title>Whole genome sequence analysis of a duck derived balloon bacteium Aerococcus urinaeequi henan2020.</title>
        <authorList>
            <person name="Zhang H."/>
            <person name="Qiao H.X."/>
            <person name="Bian C.Z."/>
            <person name="Shu J.C."/>
        </authorList>
    </citation>
    <scope>NUCLEOTIDE SEQUENCE</scope>
    <source>
        <strain evidence="1">2020-HN-1</strain>
    </source>
</reference>
<dbReference type="RefSeq" id="WP_269105202.1">
    <property type="nucleotide sequence ID" value="NZ_CP114063.1"/>
</dbReference>
<gene>
    <name evidence="1" type="ORF">OZ415_01890</name>
</gene>
<evidence type="ECO:0000313" key="2">
    <source>
        <dbReference type="Proteomes" id="UP001164714"/>
    </source>
</evidence>
<dbReference type="Pfam" id="PF14131">
    <property type="entry name" value="DUF4298"/>
    <property type="match status" value="1"/>
</dbReference>
<dbReference type="EMBL" id="CP114063">
    <property type="protein sequence ID" value="WAT24879.1"/>
    <property type="molecule type" value="Genomic_DNA"/>
</dbReference>
<dbReference type="Proteomes" id="UP001164714">
    <property type="component" value="Chromosome"/>
</dbReference>
<name>A0AA47J0G9_9LACT</name>
<evidence type="ECO:0000313" key="1">
    <source>
        <dbReference type="EMBL" id="WAT24879.1"/>
    </source>
</evidence>
<dbReference type="InterPro" id="IPR025384">
    <property type="entry name" value="DUF4298"/>
</dbReference>
<protein>
    <submittedName>
        <fullName evidence="1">DUF4298 domain-containing protein</fullName>
    </submittedName>
</protein>
<proteinExistence type="predicted"/>